<reference evidence="1" key="1">
    <citation type="submission" date="2014-09" db="EMBL/GenBank/DDBJ databases">
        <authorList>
            <person name="Magalhaes I.L.F."/>
            <person name="Oliveira U."/>
            <person name="Santos F.R."/>
            <person name="Vidigal T.H.D.A."/>
            <person name="Brescovit A.D."/>
            <person name="Santos A.J."/>
        </authorList>
    </citation>
    <scope>NUCLEOTIDE SEQUENCE</scope>
    <source>
        <tissue evidence="1">Shoot tissue taken approximately 20 cm above the soil surface</tissue>
    </source>
</reference>
<sequence length="26" mass="2927">MTCWLTMTVWVEETKISVPFGVAPSN</sequence>
<proteinExistence type="predicted"/>
<dbReference type="AlphaFoldDB" id="A0A0A8YKF4"/>
<dbReference type="EMBL" id="GBRH01271274">
    <property type="protein sequence ID" value="JAD26621.1"/>
    <property type="molecule type" value="Transcribed_RNA"/>
</dbReference>
<organism evidence="1">
    <name type="scientific">Arundo donax</name>
    <name type="common">Giant reed</name>
    <name type="synonym">Donax arundinaceus</name>
    <dbReference type="NCBI Taxonomy" id="35708"/>
    <lineage>
        <taxon>Eukaryota</taxon>
        <taxon>Viridiplantae</taxon>
        <taxon>Streptophyta</taxon>
        <taxon>Embryophyta</taxon>
        <taxon>Tracheophyta</taxon>
        <taxon>Spermatophyta</taxon>
        <taxon>Magnoliopsida</taxon>
        <taxon>Liliopsida</taxon>
        <taxon>Poales</taxon>
        <taxon>Poaceae</taxon>
        <taxon>PACMAD clade</taxon>
        <taxon>Arundinoideae</taxon>
        <taxon>Arundineae</taxon>
        <taxon>Arundo</taxon>
    </lineage>
</organism>
<protein>
    <submittedName>
        <fullName evidence="1">Uncharacterized protein</fullName>
    </submittedName>
</protein>
<evidence type="ECO:0000313" key="1">
    <source>
        <dbReference type="EMBL" id="JAD26621.1"/>
    </source>
</evidence>
<accession>A0A0A8YKF4</accession>
<name>A0A0A8YKF4_ARUDO</name>
<reference evidence="1" key="2">
    <citation type="journal article" date="2015" name="Data Brief">
        <title>Shoot transcriptome of the giant reed, Arundo donax.</title>
        <authorList>
            <person name="Barrero R.A."/>
            <person name="Guerrero F.D."/>
            <person name="Moolhuijzen P."/>
            <person name="Goolsby J.A."/>
            <person name="Tidwell J."/>
            <person name="Bellgard S.E."/>
            <person name="Bellgard M.I."/>
        </authorList>
    </citation>
    <scope>NUCLEOTIDE SEQUENCE</scope>
    <source>
        <tissue evidence="1">Shoot tissue taken approximately 20 cm above the soil surface</tissue>
    </source>
</reference>